<gene>
    <name evidence="1" type="ORF">QR98_0051030</name>
</gene>
<dbReference type="EMBL" id="JXLN01010999">
    <property type="protein sequence ID" value="KPM06626.1"/>
    <property type="molecule type" value="Genomic_DNA"/>
</dbReference>
<dbReference type="Proteomes" id="UP000616769">
    <property type="component" value="Unassembled WGS sequence"/>
</dbReference>
<comment type="caution">
    <text evidence="1">The sequence shown here is derived from an EMBL/GenBank/DDBJ whole genome shotgun (WGS) entry which is preliminary data.</text>
</comment>
<dbReference type="OrthoDB" id="6512734at2759"/>
<name>A0A132A6M5_SARSC</name>
<dbReference type="VEuPathDB" id="VectorBase:SSCA005166"/>
<proteinExistence type="predicted"/>
<organism evidence="1 2">
    <name type="scientific">Sarcoptes scabiei</name>
    <name type="common">Itch mite</name>
    <name type="synonym">Acarus scabiei</name>
    <dbReference type="NCBI Taxonomy" id="52283"/>
    <lineage>
        <taxon>Eukaryota</taxon>
        <taxon>Metazoa</taxon>
        <taxon>Ecdysozoa</taxon>
        <taxon>Arthropoda</taxon>
        <taxon>Chelicerata</taxon>
        <taxon>Arachnida</taxon>
        <taxon>Acari</taxon>
        <taxon>Acariformes</taxon>
        <taxon>Sarcoptiformes</taxon>
        <taxon>Astigmata</taxon>
        <taxon>Psoroptidia</taxon>
        <taxon>Sarcoptoidea</taxon>
        <taxon>Sarcoptidae</taxon>
        <taxon>Sarcoptinae</taxon>
        <taxon>Sarcoptes</taxon>
    </lineage>
</organism>
<evidence type="ECO:0000313" key="2">
    <source>
        <dbReference type="Proteomes" id="UP000616769"/>
    </source>
</evidence>
<evidence type="ECO:0000313" key="1">
    <source>
        <dbReference type="EMBL" id="KPM06626.1"/>
    </source>
</evidence>
<sequence length="96" mass="10574">MDYLRSKENRINIFYSLILFISNISLGINYGIYGPSLVDLAYLFGVSDNSSRTFDQSTDLIKTGNFTSDSEDLGSTSLVFTFLCAGSILGALCMLF</sequence>
<dbReference type="AlphaFoldDB" id="A0A132A6M5"/>
<protein>
    <submittedName>
        <fullName evidence="1">Uncharacterized protein</fullName>
    </submittedName>
</protein>
<reference evidence="1 2" key="1">
    <citation type="journal article" date="2015" name="Parasit. Vectors">
        <title>Draft genome of the scabies mite.</title>
        <authorList>
            <person name="Rider S.D.Jr."/>
            <person name="Morgan M.S."/>
            <person name="Arlian L.G."/>
        </authorList>
    </citation>
    <scope>NUCLEOTIDE SEQUENCE [LARGE SCALE GENOMIC DNA]</scope>
    <source>
        <strain evidence="1">Arlian Lab</strain>
    </source>
</reference>
<accession>A0A132A6M5</accession>